<organism evidence="2 3">
    <name type="scientific">Rhypophila decipiens</name>
    <dbReference type="NCBI Taxonomy" id="261697"/>
    <lineage>
        <taxon>Eukaryota</taxon>
        <taxon>Fungi</taxon>
        <taxon>Dikarya</taxon>
        <taxon>Ascomycota</taxon>
        <taxon>Pezizomycotina</taxon>
        <taxon>Sordariomycetes</taxon>
        <taxon>Sordariomycetidae</taxon>
        <taxon>Sordariales</taxon>
        <taxon>Naviculisporaceae</taxon>
        <taxon>Rhypophila</taxon>
    </lineage>
</organism>
<feature type="region of interest" description="Disordered" evidence="1">
    <location>
        <begin position="114"/>
        <end position="172"/>
    </location>
</feature>
<reference evidence="2" key="1">
    <citation type="journal article" date="2023" name="Mol. Phylogenet. Evol.">
        <title>Genome-scale phylogeny and comparative genomics of the fungal order Sordariales.</title>
        <authorList>
            <person name="Hensen N."/>
            <person name="Bonometti L."/>
            <person name="Westerberg I."/>
            <person name="Brannstrom I.O."/>
            <person name="Guillou S."/>
            <person name="Cros-Aarteil S."/>
            <person name="Calhoun S."/>
            <person name="Haridas S."/>
            <person name="Kuo A."/>
            <person name="Mondo S."/>
            <person name="Pangilinan J."/>
            <person name="Riley R."/>
            <person name="LaButti K."/>
            <person name="Andreopoulos B."/>
            <person name="Lipzen A."/>
            <person name="Chen C."/>
            <person name="Yan M."/>
            <person name="Daum C."/>
            <person name="Ng V."/>
            <person name="Clum A."/>
            <person name="Steindorff A."/>
            <person name="Ohm R.A."/>
            <person name="Martin F."/>
            <person name="Silar P."/>
            <person name="Natvig D.O."/>
            <person name="Lalanne C."/>
            <person name="Gautier V."/>
            <person name="Ament-Velasquez S.L."/>
            <person name="Kruys A."/>
            <person name="Hutchinson M.I."/>
            <person name="Powell A.J."/>
            <person name="Barry K."/>
            <person name="Miller A.N."/>
            <person name="Grigoriev I.V."/>
            <person name="Debuchy R."/>
            <person name="Gladieux P."/>
            <person name="Hiltunen Thoren M."/>
            <person name="Johannesson H."/>
        </authorList>
    </citation>
    <scope>NUCLEOTIDE SEQUENCE</scope>
    <source>
        <strain evidence="2">PSN293</strain>
    </source>
</reference>
<feature type="compositionally biased region" description="Polar residues" evidence="1">
    <location>
        <begin position="93"/>
        <end position="102"/>
    </location>
</feature>
<feature type="region of interest" description="Disordered" evidence="1">
    <location>
        <begin position="46"/>
        <end position="102"/>
    </location>
</feature>
<name>A0AAN6XYL0_9PEZI</name>
<feature type="region of interest" description="Disordered" evidence="1">
    <location>
        <begin position="243"/>
        <end position="319"/>
    </location>
</feature>
<feature type="compositionally biased region" description="Polar residues" evidence="1">
    <location>
        <begin position="127"/>
        <end position="145"/>
    </location>
</feature>
<proteinExistence type="predicted"/>
<dbReference type="EMBL" id="MU858221">
    <property type="protein sequence ID" value="KAK4208976.1"/>
    <property type="molecule type" value="Genomic_DNA"/>
</dbReference>
<reference evidence="2" key="2">
    <citation type="submission" date="2023-05" db="EMBL/GenBank/DDBJ databases">
        <authorList>
            <consortium name="Lawrence Berkeley National Laboratory"/>
            <person name="Steindorff A."/>
            <person name="Hensen N."/>
            <person name="Bonometti L."/>
            <person name="Westerberg I."/>
            <person name="Brannstrom I.O."/>
            <person name="Guillou S."/>
            <person name="Cros-Aarteil S."/>
            <person name="Calhoun S."/>
            <person name="Haridas S."/>
            <person name="Kuo A."/>
            <person name="Mondo S."/>
            <person name="Pangilinan J."/>
            <person name="Riley R."/>
            <person name="Labutti K."/>
            <person name="Andreopoulos B."/>
            <person name="Lipzen A."/>
            <person name="Chen C."/>
            <person name="Yanf M."/>
            <person name="Daum C."/>
            <person name="Ng V."/>
            <person name="Clum A."/>
            <person name="Ohm R."/>
            <person name="Martin F."/>
            <person name="Silar P."/>
            <person name="Natvig D."/>
            <person name="Lalanne C."/>
            <person name="Gautier V."/>
            <person name="Ament-Velasquez S.L."/>
            <person name="Kruys A."/>
            <person name="Hutchinson M.I."/>
            <person name="Powell A.J."/>
            <person name="Barry K."/>
            <person name="Miller A.N."/>
            <person name="Grigoriev I.V."/>
            <person name="Debuchy R."/>
            <person name="Gladieux P."/>
            <person name="Thoren M.H."/>
            <person name="Johannesson H."/>
        </authorList>
    </citation>
    <scope>NUCLEOTIDE SEQUENCE</scope>
    <source>
        <strain evidence="2">PSN293</strain>
    </source>
</reference>
<dbReference type="Proteomes" id="UP001301769">
    <property type="component" value="Unassembled WGS sequence"/>
</dbReference>
<feature type="compositionally biased region" description="Basic and acidic residues" evidence="1">
    <location>
        <begin position="114"/>
        <end position="126"/>
    </location>
</feature>
<comment type="caution">
    <text evidence="2">The sequence shown here is derived from an EMBL/GenBank/DDBJ whole genome shotgun (WGS) entry which is preliminary data.</text>
</comment>
<dbReference type="AlphaFoldDB" id="A0AAN6XYL0"/>
<feature type="compositionally biased region" description="Acidic residues" evidence="1">
    <location>
        <begin position="301"/>
        <end position="319"/>
    </location>
</feature>
<keyword evidence="3" id="KW-1185">Reference proteome</keyword>
<evidence type="ECO:0000313" key="2">
    <source>
        <dbReference type="EMBL" id="KAK4208976.1"/>
    </source>
</evidence>
<protein>
    <submittedName>
        <fullName evidence="2">Uncharacterized protein</fullName>
    </submittedName>
</protein>
<sequence>MFSRKISITNYEMAFQKKMHPPSSSASNKMDEFKRDTISALLANVSLDDPVPTDNAQGRHPRQPPPMCHTKRTTAKPETKKDSAASNVHKGPFSTNRKLSPKIASTISALLAKAEDSTGPAKEERPQAQSPPKLETTNSKASSIAVQEVTAESGPSSANSITAHDEDQPLPEAPEAFLLSLQLDSSSGDTANDQHKEPELLLVKPVLQIDLRSRGPHGATVTYKAEGADYPQTEYVASSSYTTLSTGSKGTRLATSHYDATGPKPILRISLGAKPQPKDVPTHSNRKARDLESSPASPSKEEEDTHEAEKLEDDTEDVETVEEIVRALWRKDKPFWIRDLVAIMG</sequence>
<evidence type="ECO:0000313" key="3">
    <source>
        <dbReference type="Proteomes" id="UP001301769"/>
    </source>
</evidence>
<feature type="compositionally biased region" description="Basic and acidic residues" evidence="1">
    <location>
        <begin position="276"/>
        <end position="292"/>
    </location>
</feature>
<feature type="compositionally biased region" description="Polar residues" evidence="1">
    <location>
        <begin position="153"/>
        <end position="162"/>
    </location>
</feature>
<accession>A0AAN6XYL0</accession>
<gene>
    <name evidence="2" type="ORF">QBC37DRAFT_404793</name>
</gene>
<evidence type="ECO:0000256" key="1">
    <source>
        <dbReference type="SAM" id="MobiDB-lite"/>
    </source>
</evidence>